<gene>
    <name evidence="1" type="ORF">CGOC_LOCUS7718</name>
</gene>
<dbReference type="EMBL" id="UYRV01027157">
    <property type="protein sequence ID" value="VDK80521.1"/>
    <property type="molecule type" value="Genomic_DNA"/>
</dbReference>
<dbReference type="Gene3D" id="1.10.510.10">
    <property type="entry name" value="Transferase(Phosphotransferase) domain 1"/>
    <property type="match status" value="1"/>
</dbReference>
<dbReference type="SUPFAM" id="SSF56112">
    <property type="entry name" value="Protein kinase-like (PK-like)"/>
    <property type="match status" value="1"/>
</dbReference>
<evidence type="ECO:0000313" key="2">
    <source>
        <dbReference type="Proteomes" id="UP000271889"/>
    </source>
</evidence>
<keyword evidence="2" id="KW-1185">Reference proteome</keyword>
<dbReference type="Proteomes" id="UP000271889">
    <property type="component" value="Unassembled WGS sequence"/>
</dbReference>
<sequence>MQRELCRKDDVETWVYQQVELTVGRVPWREVQDINQYENYQKYKVVEHTCYRALVKVGEYKKRCRQPPGLYELFAAPCPREYVEILQLVDSLKYYDQPNYAQIYAVSDCNQIFYYERHSSSIFSVLHDMYRYALV</sequence>
<name>A0A3P6USU7_CYLGO</name>
<dbReference type="InterPro" id="IPR011009">
    <property type="entry name" value="Kinase-like_dom_sf"/>
</dbReference>
<accession>A0A3P6USU7</accession>
<organism evidence="1 2">
    <name type="scientific">Cylicostephanus goldi</name>
    <name type="common">Nematode worm</name>
    <dbReference type="NCBI Taxonomy" id="71465"/>
    <lineage>
        <taxon>Eukaryota</taxon>
        <taxon>Metazoa</taxon>
        <taxon>Ecdysozoa</taxon>
        <taxon>Nematoda</taxon>
        <taxon>Chromadorea</taxon>
        <taxon>Rhabditida</taxon>
        <taxon>Rhabditina</taxon>
        <taxon>Rhabditomorpha</taxon>
        <taxon>Strongyloidea</taxon>
        <taxon>Strongylidae</taxon>
        <taxon>Cylicostephanus</taxon>
    </lineage>
</organism>
<dbReference type="OrthoDB" id="5979581at2759"/>
<protein>
    <submittedName>
        <fullName evidence="1">Uncharacterized protein</fullName>
    </submittedName>
</protein>
<dbReference type="AlphaFoldDB" id="A0A3P6USU7"/>
<reference evidence="1 2" key="1">
    <citation type="submission" date="2018-11" db="EMBL/GenBank/DDBJ databases">
        <authorList>
            <consortium name="Pathogen Informatics"/>
        </authorList>
    </citation>
    <scope>NUCLEOTIDE SEQUENCE [LARGE SCALE GENOMIC DNA]</scope>
</reference>
<evidence type="ECO:0000313" key="1">
    <source>
        <dbReference type="EMBL" id="VDK80521.1"/>
    </source>
</evidence>
<proteinExistence type="predicted"/>